<dbReference type="RefSeq" id="WP_158066082.1">
    <property type="nucleotide sequence ID" value="NZ_CP042829.1"/>
</dbReference>
<organism evidence="1 2">
    <name type="scientific">Tepidiforma bonchosmolovskayae</name>
    <dbReference type="NCBI Taxonomy" id="2601677"/>
    <lineage>
        <taxon>Bacteria</taxon>
        <taxon>Bacillati</taxon>
        <taxon>Chloroflexota</taxon>
        <taxon>Tepidiformia</taxon>
        <taxon>Tepidiformales</taxon>
        <taxon>Tepidiformaceae</taxon>
        <taxon>Tepidiforma</taxon>
    </lineage>
</organism>
<evidence type="ECO:0000313" key="2">
    <source>
        <dbReference type="Proteomes" id="UP000326331"/>
    </source>
</evidence>
<dbReference type="Proteomes" id="UP000326331">
    <property type="component" value="Chromosome"/>
</dbReference>
<reference evidence="1 2" key="2">
    <citation type="submission" date="2019-10" db="EMBL/GenBank/DDBJ databases">
        <title>Thermopilla bonchosmolovskayae gen. nov., sp. nov., a moderately thermophilic Chloroflexi bacterium from a Chukotka hot spring (Arctic, Russia), representing a novel classis Thermopillaia, which include previously uncultivated lineage OLB14.</title>
        <authorList>
            <person name="Kochetkova T.V."/>
            <person name="Zayulina K.S."/>
            <person name="Zhigarkov V.S."/>
            <person name="Minaev N.V."/>
            <person name="Novikov A."/>
            <person name="Toshchakov S.V."/>
            <person name="Elcheninov A.G."/>
            <person name="Kublanov I.V."/>
        </authorList>
    </citation>
    <scope>NUCLEOTIDE SEQUENCE [LARGE SCALE GENOMIC DNA]</scope>
    <source>
        <strain evidence="1 2">3753O</strain>
    </source>
</reference>
<dbReference type="EMBL" id="CP042829">
    <property type="protein sequence ID" value="QFG02146.1"/>
    <property type="molecule type" value="Genomic_DNA"/>
</dbReference>
<evidence type="ECO:0000313" key="1">
    <source>
        <dbReference type="EMBL" id="QFG02146.1"/>
    </source>
</evidence>
<name>A0ABX6BYU2_9CHLR</name>
<protein>
    <submittedName>
        <fullName evidence="1">Uncharacterized protein</fullName>
    </submittedName>
</protein>
<keyword evidence="2" id="KW-1185">Reference proteome</keyword>
<accession>A0ABX6BYU2</accession>
<sequence>MSRRIPFWYVCRPGVVMADVRRFMVVYEARFGVLSPDEARVFPPGACPAALWHRGLLHPLGIAWLGRN</sequence>
<proteinExistence type="predicted"/>
<reference evidence="1 2" key="1">
    <citation type="submission" date="2019-08" db="EMBL/GenBank/DDBJ databases">
        <authorList>
            <person name="Toschakov S.V."/>
        </authorList>
    </citation>
    <scope>NUCLEOTIDE SEQUENCE [LARGE SCALE GENOMIC DNA]</scope>
    <source>
        <strain evidence="1 2">3753O</strain>
    </source>
</reference>
<gene>
    <name evidence="1" type="ORF">Tbon_02155</name>
</gene>